<dbReference type="PROSITE" id="PS50011">
    <property type="entry name" value="PROTEIN_KINASE_DOM"/>
    <property type="match status" value="1"/>
</dbReference>
<evidence type="ECO:0000256" key="1">
    <source>
        <dbReference type="ARBA" id="ARBA00022574"/>
    </source>
</evidence>
<dbReference type="Proteomes" id="UP001194468">
    <property type="component" value="Unassembled WGS sequence"/>
</dbReference>
<evidence type="ECO:0000259" key="5">
    <source>
        <dbReference type="PROSITE" id="PS50011"/>
    </source>
</evidence>
<feature type="region of interest" description="Disordered" evidence="4">
    <location>
        <begin position="322"/>
        <end position="355"/>
    </location>
</feature>
<reference evidence="6" key="1">
    <citation type="submission" date="2019-10" db="EMBL/GenBank/DDBJ databases">
        <authorList>
            <consortium name="DOE Joint Genome Institute"/>
            <person name="Kuo A."/>
            <person name="Miyauchi S."/>
            <person name="Kiss E."/>
            <person name="Drula E."/>
            <person name="Kohler A."/>
            <person name="Sanchez-Garcia M."/>
            <person name="Andreopoulos B."/>
            <person name="Barry K.W."/>
            <person name="Bonito G."/>
            <person name="Buee M."/>
            <person name="Carver A."/>
            <person name="Chen C."/>
            <person name="Cichocki N."/>
            <person name="Clum A."/>
            <person name="Culley D."/>
            <person name="Crous P.W."/>
            <person name="Fauchery L."/>
            <person name="Girlanda M."/>
            <person name="Hayes R."/>
            <person name="Keri Z."/>
            <person name="LaButti K."/>
            <person name="Lipzen A."/>
            <person name="Lombard V."/>
            <person name="Magnuson J."/>
            <person name="Maillard F."/>
            <person name="Morin E."/>
            <person name="Murat C."/>
            <person name="Nolan M."/>
            <person name="Ohm R."/>
            <person name="Pangilinan J."/>
            <person name="Pereira M."/>
            <person name="Perotto S."/>
            <person name="Peter M."/>
            <person name="Riley R."/>
            <person name="Sitrit Y."/>
            <person name="Stielow B."/>
            <person name="Szollosi G."/>
            <person name="Zifcakova L."/>
            <person name="Stursova M."/>
            <person name="Spatafora J.W."/>
            <person name="Tedersoo L."/>
            <person name="Vaario L.-M."/>
            <person name="Yamada A."/>
            <person name="Yan M."/>
            <person name="Wang P."/>
            <person name="Xu J."/>
            <person name="Bruns T."/>
            <person name="Baldrian P."/>
            <person name="Vilgalys R."/>
            <person name="Henrissat B."/>
            <person name="Grigoriev I.V."/>
            <person name="Hibbett D."/>
            <person name="Nagy L.G."/>
            <person name="Martin F.M."/>
        </authorList>
    </citation>
    <scope>NUCLEOTIDE SEQUENCE</scope>
    <source>
        <strain evidence="6">BED1</strain>
    </source>
</reference>
<dbReference type="InterPro" id="IPR036322">
    <property type="entry name" value="WD40_repeat_dom_sf"/>
</dbReference>
<dbReference type="SUPFAM" id="SSF56112">
    <property type="entry name" value="Protein kinase-like (PK-like)"/>
    <property type="match status" value="1"/>
</dbReference>
<accession>A0AAD4BM97</accession>
<gene>
    <name evidence="6" type="ORF">L210DRAFT_2603639</name>
</gene>
<name>A0AAD4BM97_BOLED</name>
<dbReference type="PANTHER" id="PTHR19879:SF9">
    <property type="entry name" value="TRANSCRIPTION INITIATION FACTOR TFIID SUBUNIT 5"/>
    <property type="match status" value="1"/>
</dbReference>
<dbReference type="SUPFAM" id="SSF50978">
    <property type="entry name" value="WD40 repeat-like"/>
    <property type="match status" value="1"/>
</dbReference>
<dbReference type="InterPro" id="IPR015943">
    <property type="entry name" value="WD40/YVTN_repeat-like_dom_sf"/>
</dbReference>
<keyword evidence="2" id="KW-0677">Repeat</keyword>
<protein>
    <submittedName>
        <fullName evidence="6">WD40-repeat-containing domain protein</fullName>
    </submittedName>
</protein>
<dbReference type="Gene3D" id="1.10.510.10">
    <property type="entry name" value="Transferase(Phosphotransferase) domain 1"/>
    <property type="match status" value="1"/>
</dbReference>
<dbReference type="InterPro" id="IPR001680">
    <property type="entry name" value="WD40_rpt"/>
</dbReference>
<dbReference type="PROSITE" id="PS50082">
    <property type="entry name" value="WD_REPEATS_2"/>
    <property type="match status" value="1"/>
</dbReference>
<dbReference type="Gene3D" id="2.130.10.10">
    <property type="entry name" value="YVTN repeat-like/Quinoprotein amine dehydrogenase"/>
    <property type="match status" value="2"/>
</dbReference>
<dbReference type="InterPro" id="IPR000719">
    <property type="entry name" value="Prot_kinase_dom"/>
</dbReference>
<dbReference type="InterPro" id="IPR001245">
    <property type="entry name" value="Ser-Thr/Tyr_kinase_cat_dom"/>
</dbReference>
<dbReference type="InterPro" id="IPR019775">
    <property type="entry name" value="WD40_repeat_CS"/>
</dbReference>
<dbReference type="AlphaFoldDB" id="A0AAD4BM97"/>
<dbReference type="InterPro" id="IPR011009">
    <property type="entry name" value="Kinase-like_dom_sf"/>
</dbReference>
<feature type="repeat" description="WD" evidence="3">
    <location>
        <begin position="133"/>
        <end position="165"/>
    </location>
</feature>
<dbReference type="GO" id="GO:0004672">
    <property type="term" value="F:protein kinase activity"/>
    <property type="evidence" value="ECO:0007669"/>
    <property type="project" value="InterPro"/>
</dbReference>
<evidence type="ECO:0000313" key="6">
    <source>
        <dbReference type="EMBL" id="KAF8434354.1"/>
    </source>
</evidence>
<keyword evidence="1 3" id="KW-0853">WD repeat</keyword>
<evidence type="ECO:0000256" key="4">
    <source>
        <dbReference type="SAM" id="MobiDB-lite"/>
    </source>
</evidence>
<sequence length="542" mass="60200">MAQSSSAVTWKEASKIAISPDDQFVAAGHRGVQIYSMEGEQVNWSIDVGNVRCMSFSPNGDKLACGLDHGIHVYDVKTGKLILGPLKGHDSNTKCVLWSHDNSIFFSAGDTICCWNSNTGEQIGHPWTGHTEALSLSPDGSILASASMDNIVCFWDATTGDPIGHLRHDGSVYDISFSPSGEFVASIELEKLYLWRVPWWESVQSQINLTDLGAPRDTVHLAQLSPFHPPPPYSTHIPGAEQVLRLDLDDPNTDSPDTSATSDEVHLQYMIQSRPAPLKLPSAGVNDYWEASTPQSRLSLPPSFNSRMSSSRMRRTIIPYARGPRDLRKRGERSAVSTKGANPHEHEVSSGSSVYDDDDAMDLVYEVEQQPDPPSPTVHSTLPHSRPTSFLAQEPLCGASGLNTYFPPPPDLTRYITKVDDQYVAGGGFGDVFRCRYHDSSPKEVAVKAFRFAFAIDGDASEKSVKMLRRELGIWRRLDHTNIVPFLGVAYGFGMRDAMSLVSLWMPNESLHRFLVKYHDNLDLGHRLRFVRPLNMYCIHVF</sequence>
<dbReference type="Pfam" id="PF00400">
    <property type="entry name" value="WD40"/>
    <property type="match status" value="4"/>
</dbReference>
<keyword evidence="7" id="KW-1185">Reference proteome</keyword>
<reference evidence="6" key="2">
    <citation type="journal article" date="2020" name="Nat. Commun.">
        <title>Large-scale genome sequencing of mycorrhizal fungi provides insights into the early evolution of symbiotic traits.</title>
        <authorList>
            <person name="Miyauchi S."/>
            <person name="Kiss E."/>
            <person name="Kuo A."/>
            <person name="Drula E."/>
            <person name="Kohler A."/>
            <person name="Sanchez-Garcia M."/>
            <person name="Morin E."/>
            <person name="Andreopoulos B."/>
            <person name="Barry K.W."/>
            <person name="Bonito G."/>
            <person name="Buee M."/>
            <person name="Carver A."/>
            <person name="Chen C."/>
            <person name="Cichocki N."/>
            <person name="Clum A."/>
            <person name="Culley D."/>
            <person name="Crous P.W."/>
            <person name="Fauchery L."/>
            <person name="Girlanda M."/>
            <person name="Hayes R.D."/>
            <person name="Keri Z."/>
            <person name="LaButti K."/>
            <person name="Lipzen A."/>
            <person name="Lombard V."/>
            <person name="Magnuson J."/>
            <person name="Maillard F."/>
            <person name="Murat C."/>
            <person name="Nolan M."/>
            <person name="Ohm R.A."/>
            <person name="Pangilinan J."/>
            <person name="Pereira M.F."/>
            <person name="Perotto S."/>
            <person name="Peter M."/>
            <person name="Pfister S."/>
            <person name="Riley R."/>
            <person name="Sitrit Y."/>
            <person name="Stielow J.B."/>
            <person name="Szollosi G."/>
            <person name="Zifcakova L."/>
            <person name="Stursova M."/>
            <person name="Spatafora J.W."/>
            <person name="Tedersoo L."/>
            <person name="Vaario L.M."/>
            <person name="Yamada A."/>
            <person name="Yan M."/>
            <person name="Wang P."/>
            <person name="Xu J."/>
            <person name="Bruns T."/>
            <person name="Baldrian P."/>
            <person name="Vilgalys R."/>
            <person name="Dunand C."/>
            <person name="Henrissat B."/>
            <person name="Grigoriev I.V."/>
            <person name="Hibbett D."/>
            <person name="Nagy L.G."/>
            <person name="Martin F.M."/>
        </authorList>
    </citation>
    <scope>NUCLEOTIDE SEQUENCE</scope>
    <source>
        <strain evidence="6">BED1</strain>
    </source>
</reference>
<dbReference type="PROSITE" id="PS00678">
    <property type="entry name" value="WD_REPEATS_1"/>
    <property type="match status" value="1"/>
</dbReference>
<dbReference type="SMART" id="SM00320">
    <property type="entry name" value="WD40"/>
    <property type="match status" value="5"/>
</dbReference>
<comment type="caution">
    <text evidence="6">The sequence shown here is derived from an EMBL/GenBank/DDBJ whole genome shotgun (WGS) entry which is preliminary data.</text>
</comment>
<organism evidence="6 7">
    <name type="scientific">Boletus edulis BED1</name>
    <dbReference type="NCBI Taxonomy" id="1328754"/>
    <lineage>
        <taxon>Eukaryota</taxon>
        <taxon>Fungi</taxon>
        <taxon>Dikarya</taxon>
        <taxon>Basidiomycota</taxon>
        <taxon>Agaricomycotina</taxon>
        <taxon>Agaricomycetes</taxon>
        <taxon>Agaricomycetidae</taxon>
        <taxon>Boletales</taxon>
        <taxon>Boletineae</taxon>
        <taxon>Boletaceae</taxon>
        <taxon>Boletoideae</taxon>
        <taxon>Boletus</taxon>
    </lineage>
</organism>
<proteinExistence type="predicted"/>
<evidence type="ECO:0000256" key="2">
    <source>
        <dbReference type="ARBA" id="ARBA00022737"/>
    </source>
</evidence>
<dbReference type="EMBL" id="WHUW01000029">
    <property type="protein sequence ID" value="KAF8434354.1"/>
    <property type="molecule type" value="Genomic_DNA"/>
</dbReference>
<dbReference type="Pfam" id="PF07714">
    <property type="entry name" value="PK_Tyr_Ser-Thr"/>
    <property type="match status" value="1"/>
</dbReference>
<evidence type="ECO:0000313" key="7">
    <source>
        <dbReference type="Proteomes" id="UP001194468"/>
    </source>
</evidence>
<dbReference type="PANTHER" id="PTHR19879">
    <property type="entry name" value="TRANSCRIPTION INITIATION FACTOR TFIID"/>
    <property type="match status" value="1"/>
</dbReference>
<dbReference type="GO" id="GO:0005524">
    <property type="term" value="F:ATP binding"/>
    <property type="evidence" value="ECO:0007669"/>
    <property type="project" value="InterPro"/>
</dbReference>
<evidence type="ECO:0000256" key="3">
    <source>
        <dbReference type="PROSITE-ProRule" id="PRU00221"/>
    </source>
</evidence>
<feature type="domain" description="Protein kinase" evidence="5">
    <location>
        <begin position="418"/>
        <end position="542"/>
    </location>
</feature>